<feature type="region of interest" description="Disordered" evidence="1">
    <location>
        <begin position="287"/>
        <end position="339"/>
    </location>
</feature>
<evidence type="ECO:0000313" key="3">
    <source>
        <dbReference type="Proteomes" id="UP001562354"/>
    </source>
</evidence>
<sequence length="362" mass="40897">MLEEIPIAEQYVFTSMRYDAGNLKSGPIKRNSFNSGKAHNPPCTNCPDASVSAYLMKYHYERLICAADHLGWYNMDKTLKGPVELFNRVEKAVAEHKRKSGNKCPFKVRVCLRHNGKVEFGIDPILSPKPALLFPETFELNKQSHSAGTTKPIFKVVLDVLPTRNTAYTRDKTYYRTMYNYARHCAGIQSYQDAKEVLLYNKDNFIMDGSITTPYFHRDGKWVTPHNDCGGQQGTTRRWAIEHGLCYVGYVPIDSLRRGEIIWLSNGVKGFFTARVLVSRDVSRPPSIDLTDSSEGENLSPASSRSSVAVVPALPQSPVITHDEEIREDEVEARRKYPAAEGSDTFRNEAFSLDVFDKSLKL</sequence>
<dbReference type="Gene3D" id="3.20.10.10">
    <property type="entry name" value="D-amino Acid Aminotransferase, subunit A, domain 2"/>
    <property type="match status" value="1"/>
</dbReference>
<dbReference type="EMBL" id="JBFMKM010000003">
    <property type="protein sequence ID" value="KAL1310572.1"/>
    <property type="molecule type" value="Genomic_DNA"/>
</dbReference>
<reference evidence="2 3" key="1">
    <citation type="submission" date="2024-07" db="EMBL/GenBank/DDBJ databases">
        <title>Draft sequence of the Neodothiora populina.</title>
        <authorList>
            <person name="Drown D.D."/>
            <person name="Schuette U.S."/>
            <person name="Buechlein A.B."/>
            <person name="Rusch D.R."/>
            <person name="Winton L.W."/>
            <person name="Adams G.A."/>
        </authorList>
    </citation>
    <scope>NUCLEOTIDE SEQUENCE [LARGE SCALE GENOMIC DNA]</scope>
    <source>
        <strain evidence="2 3">CPC 39397</strain>
    </source>
</reference>
<dbReference type="Proteomes" id="UP001562354">
    <property type="component" value="Unassembled WGS sequence"/>
</dbReference>
<dbReference type="SUPFAM" id="SSF56752">
    <property type="entry name" value="D-aminoacid aminotransferase-like PLP-dependent enzymes"/>
    <property type="match status" value="1"/>
</dbReference>
<protein>
    <submittedName>
        <fullName evidence="2">Uncharacterized protein</fullName>
    </submittedName>
</protein>
<evidence type="ECO:0000313" key="2">
    <source>
        <dbReference type="EMBL" id="KAL1310572.1"/>
    </source>
</evidence>
<dbReference type="GeneID" id="95974554"/>
<dbReference type="InterPro" id="IPR036038">
    <property type="entry name" value="Aminotransferase-like"/>
</dbReference>
<gene>
    <name evidence="2" type="ORF">AAFC00_000851</name>
</gene>
<dbReference type="InterPro" id="IPR043132">
    <property type="entry name" value="BCAT-like_C"/>
</dbReference>
<organism evidence="2 3">
    <name type="scientific">Neodothiora populina</name>
    <dbReference type="NCBI Taxonomy" id="2781224"/>
    <lineage>
        <taxon>Eukaryota</taxon>
        <taxon>Fungi</taxon>
        <taxon>Dikarya</taxon>
        <taxon>Ascomycota</taxon>
        <taxon>Pezizomycotina</taxon>
        <taxon>Dothideomycetes</taxon>
        <taxon>Dothideomycetidae</taxon>
        <taxon>Dothideales</taxon>
        <taxon>Dothioraceae</taxon>
        <taxon>Neodothiora</taxon>
    </lineage>
</organism>
<dbReference type="Pfam" id="PF01063">
    <property type="entry name" value="Aminotran_4"/>
    <property type="match status" value="1"/>
</dbReference>
<dbReference type="InterPro" id="IPR001544">
    <property type="entry name" value="Aminotrans_IV"/>
</dbReference>
<keyword evidence="3" id="KW-1185">Reference proteome</keyword>
<evidence type="ECO:0000256" key="1">
    <source>
        <dbReference type="SAM" id="MobiDB-lite"/>
    </source>
</evidence>
<dbReference type="RefSeq" id="XP_069203421.1">
    <property type="nucleotide sequence ID" value="XM_069347575.1"/>
</dbReference>
<accession>A0ABR3PM03</accession>
<name>A0ABR3PM03_9PEZI</name>
<proteinExistence type="predicted"/>
<feature type="compositionally biased region" description="Low complexity" evidence="1">
    <location>
        <begin position="299"/>
        <end position="314"/>
    </location>
</feature>
<comment type="caution">
    <text evidence="2">The sequence shown here is derived from an EMBL/GenBank/DDBJ whole genome shotgun (WGS) entry which is preliminary data.</text>
</comment>